<feature type="binding site" evidence="15">
    <location>
        <position position="422"/>
    </location>
    <ligand>
        <name>Zn(2+)</name>
        <dbReference type="ChEBI" id="CHEBI:29105"/>
        <note>catalytic</note>
    </ligand>
</feature>
<feature type="compositionally biased region" description="Basic and acidic residues" evidence="17">
    <location>
        <begin position="605"/>
        <end position="618"/>
    </location>
</feature>
<keyword evidence="11 15" id="KW-1133">Transmembrane helix</keyword>
<dbReference type="InterPro" id="IPR003960">
    <property type="entry name" value="ATPase_AAA_CS"/>
</dbReference>
<evidence type="ECO:0000256" key="6">
    <source>
        <dbReference type="ARBA" id="ARBA00022723"/>
    </source>
</evidence>
<keyword evidence="20" id="KW-1185">Reference proteome</keyword>
<dbReference type="GO" id="GO:0016887">
    <property type="term" value="F:ATP hydrolysis activity"/>
    <property type="evidence" value="ECO:0007669"/>
    <property type="project" value="UniProtKB-UniRule"/>
</dbReference>
<dbReference type="Gene3D" id="1.10.8.60">
    <property type="match status" value="1"/>
</dbReference>
<comment type="subunit">
    <text evidence="15">Homohexamer.</text>
</comment>
<dbReference type="InterPro" id="IPR037219">
    <property type="entry name" value="Peptidase_M41-like"/>
</dbReference>
<dbReference type="FunFam" id="1.10.8.60:FF:000001">
    <property type="entry name" value="ATP-dependent zinc metalloprotease FtsH"/>
    <property type="match status" value="1"/>
</dbReference>
<dbReference type="NCBIfam" id="TIGR01241">
    <property type="entry name" value="FtsH_fam"/>
    <property type="match status" value="1"/>
</dbReference>
<evidence type="ECO:0000256" key="14">
    <source>
        <dbReference type="ARBA" id="ARBA00061570"/>
    </source>
</evidence>
<feature type="transmembrane region" description="Helical" evidence="15">
    <location>
        <begin position="111"/>
        <end position="129"/>
    </location>
</feature>
<dbReference type="OrthoDB" id="9809379at2"/>
<keyword evidence="12 15" id="KW-0482">Metalloprotease</keyword>
<feature type="binding site" evidence="15">
    <location>
        <position position="426"/>
    </location>
    <ligand>
        <name>Zn(2+)</name>
        <dbReference type="ChEBI" id="CHEBI:29105"/>
        <note>catalytic</note>
    </ligand>
</feature>
<dbReference type="PANTHER" id="PTHR23076">
    <property type="entry name" value="METALLOPROTEASE M41 FTSH"/>
    <property type="match status" value="1"/>
</dbReference>
<evidence type="ECO:0000256" key="11">
    <source>
        <dbReference type="ARBA" id="ARBA00022989"/>
    </source>
</evidence>
<evidence type="ECO:0000256" key="4">
    <source>
        <dbReference type="ARBA" id="ARBA00022670"/>
    </source>
</evidence>
<evidence type="ECO:0000256" key="17">
    <source>
        <dbReference type="SAM" id="MobiDB-lite"/>
    </source>
</evidence>
<evidence type="ECO:0000256" key="15">
    <source>
        <dbReference type="HAMAP-Rule" id="MF_01458"/>
    </source>
</evidence>
<evidence type="ECO:0000256" key="3">
    <source>
        <dbReference type="ARBA" id="ARBA00022475"/>
    </source>
</evidence>
<comment type="similarity">
    <text evidence="14 15">In the central section; belongs to the AAA ATPase family.</text>
</comment>
<comment type="function">
    <text evidence="15">Acts as a processive, ATP-dependent zinc metallopeptidase for both cytoplasmic and membrane proteins. Plays a role in the quality control of integral membrane proteins.</text>
</comment>
<comment type="cofactor">
    <cofactor evidence="15">
        <name>Zn(2+)</name>
        <dbReference type="ChEBI" id="CHEBI:29105"/>
    </cofactor>
    <text evidence="15">Binds 1 zinc ion per subunit.</text>
</comment>
<dbReference type="CDD" id="cd19501">
    <property type="entry name" value="RecA-like_FtsH"/>
    <property type="match status" value="1"/>
</dbReference>
<dbReference type="EC" id="3.4.24.-" evidence="15"/>
<dbReference type="Pfam" id="PF17862">
    <property type="entry name" value="AAA_lid_3"/>
    <property type="match status" value="1"/>
</dbReference>
<organism evidence="19 20">
    <name type="scientific">Clostridium cavendishii DSM 21758</name>
    <dbReference type="NCBI Taxonomy" id="1121302"/>
    <lineage>
        <taxon>Bacteria</taxon>
        <taxon>Bacillati</taxon>
        <taxon>Bacillota</taxon>
        <taxon>Clostridia</taxon>
        <taxon>Eubacteriales</taxon>
        <taxon>Clostridiaceae</taxon>
        <taxon>Clostridium</taxon>
    </lineage>
</organism>
<dbReference type="PROSITE" id="PS00674">
    <property type="entry name" value="AAA"/>
    <property type="match status" value="1"/>
</dbReference>
<dbReference type="InterPro" id="IPR003959">
    <property type="entry name" value="ATPase_AAA_core"/>
</dbReference>
<feature type="compositionally biased region" description="Acidic residues" evidence="17">
    <location>
        <begin position="683"/>
        <end position="692"/>
    </location>
</feature>
<evidence type="ECO:0000259" key="18">
    <source>
        <dbReference type="SMART" id="SM00382"/>
    </source>
</evidence>
<comment type="subcellular location">
    <subcellularLocation>
        <location evidence="15">Cell membrane</location>
        <topology evidence="15">Multi-pass membrane protein</topology>
        <orientation evidence="15">Cytoplasmic side</orientation>
    </subcellularLocation>
    <subcellularLocation>
        <location evidence="1">Membrane</location>
    </subcellularLocation>
</comment>
<name>A0A1M6QKD9_9CLOT</name>
<dbReference type="Pfam" id="PF06480">
    <property type="entry name" value="FtsH_ext"/>
    <property type="match status" value="1"/>
</dbReference>
<dbReference type="Pfam" id="PF01434">
    <property type="entry name" value="Peptidase_M41"/>
    <property type="match status" value="1"/>
</dbReference>
<dbReference type="InterPro" id="IPR003593">
    <property type="entry name" value="AAA+_ATPase"/>
</dbReference>
<dbReference type="SUPFAM" id="SSF52540">
    <property type="entry name" value="P-loop containing nucleoside triphosphate hydrolases"/>
    <property type="match status" value="1"/>
</dbReference>
<evidence type="ECO:0000256" key="5">
    <source>
        <dbReference type="ARBA" id="ARBA00022692"/>
    </source>
</evidence>
<dbReference type="FunFam" id="3.40.50.300:FF:000001">
    <property type="entry name" value="ATP-dependent zinc metalloprotease FtsH"/>
    <property type="match status" value="1"/>
</dbReference>
<reference evidence="19 20" key="1">
    <citation type="submission" date="2016-11" db="EMBL/GenBank/DDBJ databases">
        <authorList>
            <person name="Jaros S."/>
            <person name="Januszkiewicz K."/>
            <person name="Wedrychowicz H."/>
        </authorList>
    </citation>
    <scope>NUCLEOTIDE SEQUENCE [LARGE SCALE GENOMIC DNA]</scope>
    <source>
        <strain evidence="19 20">DSM 21758</strain>
    </source>
</reference>
<dbReference type="GO" id="GO:0030163">
    <property type="term" value="P:protein catabolic process"/>
    <property type="evidence" value="ECO:0007669"/>
    <property type="project" value="UniProtKB-UniRule"/>
</dbReference>
<comment type="similarity">
    <text evidence="16">Belongs to the AAA ATPase family.</text>
</comment>
<dbReference type="Gene3D" id="3.40.50.300">
    <property type="entry name" value="P-loop containing nucleotide triphosphate hydrolases"/>
    <property type="match status" value="1"/>
</dbReference>
<feature type="domain" description="AAA+ ATPase" evidence="18">
    <location>
        <begin position="193"/>
        <end position="331"/>
    </location>
</feature>
<dbReference type="InterPro" id="IPR011546">
    <property type="entry name" value="Pept_M41_FtsH_extracell"/>
</dbReference>
<evidence type="ECO:0000256" key="13">
    <source>
        <dbReference type="ARBA" id="ARBA00023136"/>
    </source>
</evidence>
<accession>A0A1M6QKD9</accession>
<evidence type="ECO:0000256" key="12">
    <source>
        <dbReference type="ARBA" id="ARBA00023049"/>
    </source>
</evidence>
<dbReference type="InterPro" id="IPR041569">
    <property type="entry name" value="AAA_lid_3"/>
</dbReference>
<dbReference type="FunFam" id="1.20.58.760:FF:000001">
    <property type="entry name" value="ATP-dependent zinc metalloprotease FtsH"/>
    <property type="match status" value="1"/>
</dbReference>
<dbReference type="Gene3D" id="1.20.58.760">
    <property type="entry name" value="Peptidase M41"/>
    <property type="match status" value="1"/>
</dbReference>
<feature type="transmembrane region" description="Helical" evidence="15">
    <location>
        <begin position="12"/>
        <end position="28"/>
    </location>
</feature>
<comment type="similarity">
    <text evidence="2 15">In the C-terminal section; belongs to the peptidase M41 family.</text>
</comment>
<keyword evidence="10 15" id="KW-0067">ATP-binding</keyword>
<dbReference type="InterPro" id="IPR027417">
    <property type="entry name" value="P-loop_NTPase"/>
</dbReference>
<dbReference type="AlphaFoldDB" id="A0A1M6QKD9"/>
<evidence type="ECO:0000256" key="9">
    <source>
        <dbReference type="ARBA" id="ARBA00022833"/>
    </source>
</evidence>
<dbReference type="Gene3D" id="3.30.720.210">
    <property type="match status" value="1"/>
</dbReference>
<dbReference type="GO" id="GO:0005886">
    <property type="term" value="C:plasma membrane"/>
    <property type="evidence" value="ECO:0007669"/>
    <property type="project" value="UniProtKB-SubCell"/>
</dbReference>
<keyword evidence="13 15" id="KW-0472">Membrane</keyword>
<dbReference type="STRING" id="1121302.SAMN02745163_03429"/>
<evidence type="ECO:0000256" key="7">
    <source>
        <dbReference type="ARBA" id="ARBA00022741"/>
    </source>
</evidence>
<keyword evidence="9 15" id="KW-0862">Zinc</keyword>
<dbReference type="SMART" id="SM00382">
    <property type="entry name" value="AAA"/>
    <property type="match status" value="1"/>
</dbReference>
<evidence type="ECO:0000256" key="10">
    <source>
        <dbReference type="ARBA" id="ARBA00022840"/>
    </source>
</evidence>
<dbReference type="Proteomes" id="UP000184310">
    <property type="component" value="Unassembled WGS sequence"/>
</dbReference>
<feature type="binding site" evidence="15">
    <location>
        <position position="499"/>
    </location>
    <ligand>
        <name>Zn(2+)</name>
        <dbReference type="ChEBI" id="CHEBI:29105"/>
        <note>catalytic</note>
    </ligand>
</feature>
<evidence type="ECO:0000256" key="8">
    <source>
        <dbReference type="ARBA" id="ARBA00022801"/>
    </source>
</evidence>
<dbReference type="Pfam" id="PF00004">
    <property type="entry name" value="AAA"/>
    <property type="match status" value="1"/>
</dbReference>
<dbReference type="RefSeq" id="WP_072990713.1">
    <property type="nucleotide sequence ID" value="NZ_FQZB01000014.1"/>
</dbReference>
<dbReference type="GO" id="GO:0006508">
    <property type="term" value="P:proteolysis"/>
    <property type="evidence" value="ECO:0007669"/>
    <property type="project" value="UniProtKB-KW"/>
</dbReference>
<evidence type="ECO:0000313" key="20">
    <source>
        <dbReference type="Proteomes" id="UP000184310"/>
    </source>
</evidence>
<feature type="region of interest" description="Disordered" evidence="17">
    <location>
        <begin position="605"/>
        <end position="692"/>
    </location>
</feature>
<sequence>MFKDNKKLKYAIIYGSIVIGMLLMFNYAKTEYTTKEIKYSEFLQLVKDKEVKEVVISKDSLIIQPTKESKYAGKELHTVNIGDKDLYKELKDQNIMFDGKQADKYPILDLVFYWFAPLIFFILMGRLLFGKMDKKMGGGVMSFGKNTAKLYAENETGKTFVDVAGQEEAKESLKEIVDFLHAPKKYTEIGAKLPKGALLVGPPGTGKTLLAKAVAGEAKVPFFSLSGSDFVEMFVGMGASRVRDLFRQAEEKAPCIVFIDEIDAIGKSREGSIQGNDEREQTLNQLLAEMDGFDSSKGVVILAATNRPEVLDKALLRPGRFDRRVIVDRPDLIGREAILKVHAKDVKLADDVNLESVAKGTPGAVGADLANMVNEAALRAVKHGRKVVKQEDLDEAIEVIIAGKEKKDRILSPKEKRVVAYHEVGHALVAALLKNTDPVHKITIVPRTMGALGYTMQLPEEEKYLVSKEEMLDQIAVMFGGRAAEEVEFNIISTGASNDIERATQSARSMVTMYGMSDRFDMMGLESPSNRYLDGRPIMNCSAQTATLIDEETLLIIKDAHNKAINLLNENRDLLDKISGALLEKETLLGDEFIEFVYEKYPEKRAEREEAEKEKESLKAAAKAKRLEENKRLEEIRNLEKKESKNSSNETEDRKEILGDKLTEEKSELGEARDYEQIKKDYESDDEIDFKL</sequence>
<keyword evidence="5 15" id="KW-0812">Transmembrane</keyword>
<dbReference type="HAMAP" id="MF_01458">
    <property type="entry name" value="FtsH"/>
    <property type="match status" value="1"/>
</dbReference>
<dbReference type="GO" id="GO:0004176">
    <property type="term" value="F:ATP-dependent peptidase activity"/>
    <property type="evidence" value="ECO:0007669"/>
    <property type="project" value="InterPro"/>
</dbReference>
<dbReference type="PANTHER" id="PTHR23076:SF97">
    <property type="entry name" value="ATP-DEPENDENT ZINC METALLOPROTEASE YME1L1"/>
    <property type="match status" value="1"/>
</dbReference>
<evidence type="ECO:0000256" key="2">
    <source>
        <dbReference type="ARBA" id="ARBA00010044"/>
    </source>
</evidence>
<dbReference type="SUPFAM" id="SSF140990">
    <property type="entry name" value="FtsH protease domain-like"/>
    <property type="match status" value="1"/>
</dbReference>
<evidence type="ECO:0000313" key="19">
    <source>
        <dbReference type="EMBL" id="SHK20628.1"/>
    </source>
</evidence>
<dbReference type="InterPro" id="IPR000642">
    <property type="entry name" value="Peptidase_M41"/>
</dbReference>
<feature type="binding site" evidence="15">
    <location>
        <begin position="201"/>
        <end position="208"/>
    </location>
    <ligand>
        <name>ATP</name>
        <dbReference type="ChEBI" id="CHEBI:30616"/>
    </ligand>
</feature>
<dbReference type="GO" id="GO:0008270">
    <property type="term" value="F:zinc ion binding"/>
    <property type="evidence" value="ECO:0007669"/>
    <property type="project" value="UniProtKB-UniRule"/>
</dbReference>
<proteinExistence type="inferred from homology"/>
<evidence type="ECO:0000256" key="1">
    <source>
        <dbReference type="ARBA" id="ARBA00004370"/>
    </source>
</evidence>
<evidence type="ECO:0000256" key="16">
    <source>
        <dbReference type="RuleBase" id="RU003651"/>
    </source>
</evidence>
<feature type="compositionally biased region" description="Basic and acidic residues" evidence="17">
    <location>
        <begin position="625"/>
        <end position="682"/>
    </location>
</feature>
<keyword evidence="7 15" id="KW-0547">Nucleotide-binding</keyword>
<dbReference type="GO" id="GO:0005524">
    <property type="term" value="F:ATP binding"/>
    <property type="evidence" value="ECO:0007669"/>
    <property type="project" value="UniProtKB-UniRule"/>
</dbReference>
<keyword evidence="6 15" id="KW-0479">Metal-binding</keyword>
<dbReference type="GO" id="GO:0004222">
    <property type="term" value="F:metalloendopeptidase activity"/>
    <property type="evidence" value="ECO:0007669"/>
    <property type="project" value="InterPro"/>
</dbReference>
<keyword evidence="4 15" id="KW-0645">Protease</keyword>
<keyword evidence="8 15" id="KW-0378">Hydrolase</keyword>
<dbReference type="InterPro" id="IPR005936">
    <property type="entry name" value="FtsH"/>
</dbReference>
<feature type="active site" evidence="15">
    <location>
        <position position="423"/>
    </location>
</feature>
<protein>
    <recommendedName>
        <fullName evidence="15">ATP-dependent zinc metalloprotease FtsH</fullName>
        <ecNumber evidence="15">3.4.24.-</ecNumber>
    </recommendedName>
</protein>
<gene>
    <name evidence="15" type="primary">ftsH</name>
    <name evidence="19" type="ORF">SAMN02745163_03429</name>
</gene>
<dbReference type="EMBL" id="FQZB01000014">
    <property type="protein sequence ID" value="SHK20628.1"/>
    <property type="molecule type" value="Genomic_DNA"/>
</dbReference>
<keyword evidence="3 15" id="KW-1003">Cell membrane</keyword>